<dbReference type="PIRSF" id="PIRSF001365">
    <property type="entry name" value="DHDPS"/>
    <property type="match status" value="1"/>
</dbReference>
<dbReference type="PROSITE" id="PS00666">
    <property type="entry name" value="DHDPS_2"/>
    <property type="match status" value="1"/>
</dbReference>
<evidence type="ECO:0000256" key="7">
    <source>
        <dbReference type="ARBA" id="ARBA00022915"/>
    </source>
</evidence>
<dbReference type="InterPro" id="IPR020624">
    <property type="entry name" value="Schiff_base-form_aldolases_CS"/>
</dbReference>
<comment type="pathway">
    <text evidence="2 12">Amino-acid biosynthesis; L-lysine biosynthesis via DAP pathway; (S)-tetrahydrodipicolinate from L-aspartate: step 3/4.</text>
</comment>
<protein>
    <recommendedName>
        <fullName evidence="4 12">4-hydroxy-tetrahydrodipicolinate synthase</fullName>
        <shortName evidence="12">HTPA synthase</shortName>
        <ecNumber evidence="4 12">4.3.3.7</ecNumber>
    </recommendedName>
</protein>
<proteinExistence type="inferred from homology"/>
<feature type="binding site" evidence="12 15">
    <location>
        <position position="45"/>
    </location>
    <ligand>
        <name>pyruvate</name>
        <dbReference type="ChEBI" id="CHEBI:15361"/>
    </ligand>
</feature>
<dbReference type="InterPro" id="IPR002220">
    <property type="entry name" value="DapA-like"/>
</dbReference>
<accession>A0A919EAA5</accession>
<comment type="catalytic activity">
    <reaction evidence="11 12">
        <text>L-aspartate 4-semialdehyde + pyruvate = (2S,4S)-4-hydroxy-2,3,4,5-tetrahydrodipicolinate + H2O + H(+)</text>
        <dbReference type="Rhea" id="RHEA:34171"/>
        <dbReference type="ChEBI" id="CHEBI:15361"/>
        <dbReference type="ChEBI" id="CHEBI:15377"/>
        <dbReference type="ChEBI" id="CHEBI:15378"/>
        <dbReference type="ChEBI" id="CHEBI:67139"/>
        <dbReference type="ChEBI" id="CHEBI:537519"/>
        <dbReference type="EC" id="4.3.3.7"/>
    </reaction>
</comment>
<keyword evidence="9 12" id="KW-0456">Lyase</keyword>
<dbReference type="SUPFAM" id="SSF51569">
    <property type="entry name" value="Aldolase"/>
    <property type="match status" value="1"/>
</dbReference>
<keyword evidence="5 12" id="KW-0963">Cytoplasm</keyword>
<evidence type="ECO:0000256" key="6">
    <source>
        <dbReference type="ARBA" id="ARBA00022605"/>
    </source>
</evidence>
<feature type="active site" description="Proton donor/acceptor" evidence="12 14">
    <location>
        <position position="133"/>
    </location>
</feature>
<evidence type="ECO:0000256" key="12">
    <source>
        <dbReference type="HAMAP-Rule" id="MF_00418"/>
    </source>
</evidence>
<evidence type="ECO:0000256" key="5">
    <source>
        <dbReference type="ARBA" id="ARBA00022490"/>
    </source>
</evidence>
<dbReference type="PRINTS" id="PR00146">
    <property type="entry name" value="DHPICSNTHASE"/>
</dbReference>
<dbReference type="PANTHER" id="PTHR12128">
    <property type="entry name" value="DIHYDRODIPICOLINATE SYNTHASE"/>
    <property type="match status" value="1"/>
</dbReference>
<dbReference type="PANTHER" id="PTHR12128:SF66">
    <property type="entry name" value="4-HYDROXY-2-OXOGLUTARATE ALDOLASE, MITOCHONDRIAL"/>
    <property type="match status" value="1"/>
</dbReference>
<dbReference type="Gene3D" id="3.20.20.70">
    <property type="entry name" value="Aldolase class I"/>
    <property type="match status" value="1"/>
</dbReference>
<reference evidence="16" key="1">
    <citation type="journal article" date="2014" name="Int. J. Syst. Evol. Microbiol.">
        <title>Complete genome sequence of Corynebacterium casei LMG S-19264T (=DSM 44701T), isolated from a smear-ripened cheese.</title>
        <authorList>
            <consortium name="US DOE Joint Genome Institute (JGI-PGF)"/>
            <person name="Walter F."/>
            <person name="Albersmeier A."/>
            <person name="Kalinowski J."/>
            <person name="Ruckert C."/>
        </authorList>
    </citation>
    <scope>NUCLEOTIDE SEQUENCE</scope>
    <source>
        <strain evidence="16">KCTC 42590</strain>
    </source>
</reference>
<evidence type="ECO:0000313" key="17">
    <source>
        <dbReference type="Proteomes" id="UP000630923"/>
    </source>
</evidence>
<dbReference type="InterPro" id="IPR020625">
    <property type="entry name" value="Schiff_base-form_aldolases_AS"/>
</dbReference>
<evidence type="ECO:0000256" key="11">
    <source>
        <dbReference type="ARBA" id="ARBA00047836"/>
    </source>
</evidence>
<feature type="site" description="Part of a proton relay during catalysis" evidence="12">
    <location>
        <position position="107"/>
    </location>
</feature>
<dbReference type="HAMAP" id="MF_00418">
    <property type="entry name" value="DapA"/>
    <property type="match status" value="1"/>
</dbReference>
<comment type="function">
    <text evidence="1 12">Catalyzes the condensation of (S)-aspartate-beta-semialdehyde [(S)-ASA] and pyruvate to 4-hydroxy-tetrahydrodipicolinate (HTPA).</text>
</comment>
<comment type="subcellular location">
    <subcellularLocation>
        <location evidence="12">Cytoplasm</location>
    </subcellularLocation>
</comment>
<name>A0A919EAA5_9PROT</name>
<keyword evidence="7 12" id="KW-0220">Diaminopimelate biosynthesis</keyword>
<keyword evidence="10 12" id="KW-0704">Schiff base</keyword>
<keyword evidence="6 12" id="KW-0028">Amino-acid biosynthesis</keyword>
<comment type="subunit">
    <text evidence="12">Homotetramer; dimer of dimers.</text>
</comment>
<dbReference type="Pfam" id="PF00701">
    <property type="entry name" value="DHDPS"/>
    <property type="match status" value="1"/>
</dbReference>
<dbReference type="GO" id="GO:0009089">
    <property type="term" value="P:lysine biosynthetic process via diaminopimelate"/>
    <property type="evidence" value="ECO:0007669"/>
    <property type="project" value="UniProtKB-UniRule"/>
</dbReference>
<evidence type="ECO:0000256" key="13">
    <source>
        <dbReference type="PIRNR" id="PIRNR001365"/>
    </source>
</evidence>
<evidence type="ECO:0000256" key="14">
    <source>
        <dbReference type="PIRSR" id="PIRSR001365-1"/>
    </source>
</evidence>
<dbReference type="EC" id="4.3.3.7" evidence="4 12"/>
<evidence type="ECO:0000256" key="4">
    <source>
        <dbReference type="ARBA" id="ARBA00012086"/>
    </source>
</evidence>
<evidence type="ECO:0000256" key="15">
    <source>
        <dbReference type="PIRSR" id="PIRSR001365-2"/>
    </source>
</evidence>
<dbReference type="SMART" id="SM01130">
    <property type="entry name" value="DHDPS"/>
    <property type="match status" value="1"/>
</dbReference>
<dbReference type="PROSITE" id="PS00665">
    <property type="entry name" value="DHDPS_1"/>
    <property type="match status" value="1"/>
</dbReference>
<evidence type="ECO:0000256" key="1">
    <source>
        <dbReference type="ARBA" id="ARBA00003294"/>
    </source>
</evidence>
<dbReference type="GO" id="GO:0005829">
    <property type="term" value="C:cytosol"/>
    <property type="evidence" value="ECO:0007669"/>
    <property type="project" value="TreeGrafter"/>
</dbReference>
<dbReference type="InterPro" id="IPR005263">
    <property type="entry name" value="DapA"/>
</dbReference>
<dbReference type="GO" id="GO:0019877">
    <property type="term" value="P:diaminopimelate biosynthetic process"/>
    <property type="evidence" value="ECO:0007669"/>
    <property type="project" value="UniProtKB-UniRule"/>
</dbReference>
<evidence type="ECO:0000313" key="16">
    <source>
        <dbReference type="EMBL" id="GHF29753.1"/>
    </source>
</evidence>
<reference evidence="16" key="2">
    <citation type="submission" date="2020-09" db="EMBL/GenBank/DDBJ databases">
        <authorList>
            <person name="Sun Q."/>
            <person name="Kim S."/>
        </authorList>
    </citation>
    <scope>NUCLEOTIDE SEQUENCE</scope>
    <source>
        <strain evidence="16">KCTC 42590</strain>
    </source>
</reference>
<dbReference type="GO" id="GO:0008840">
    <property type="term" value="F:4-hydroxy-tetrahydrodipicolinate synthase activity"/>
    <property type="evidence" value="ECO:0007669"/>
    <property type="project" value="UniProtKB-UniRule"/>
</dbReference>
<evidence type="ECO:0000256" key="9">
    <source>
        <dbReference type="ARBA" id="ARBA00023239"/>
    </source>
</evidence>
<dbReference type="AlphaFoldDB" id="A0A919EAA5"/>
<sequence length="295" mass="31955">MFKGSIPALITPFDAQGEVDKDLYQKFVDWQVKQGSHGLVPVGTTGESPTLSHEEHHLVVDLCVEAADGRVPVMAGTGSNSTREAITLTQHAERAGVTAALVVTPYYNKPSQEGLYQHFKAIHDETNLPIYIYNIPGRSIVDMTVETMARLFELPRIVGVKDATGDLSRVSDQRTLVGEDFIQLSGDDPTTLGFMAMGGHGAISVTANVAPALCSKFQEACMNGQYDVALGYQDKLIALHHAMFIEPSPAPAKFALSCLGIGNDYVRRPLVPLTEAGRTRIRNVLAELSLDTVSF</sequence>
<comment type="similarity">
    <text evidence="3 12 13">Belongs to the DapA family.</text>
</comment>
<evidence type="ECO:0000256" key="8">
    <source>
        <dbReference type="ARBA" id="ARBA00023154"/>
    </source>
</evidence>
<keyword evidence="8 12" id="KW-0457">Lysine biosynthesis</keyword>
<dbReference type="CDD" id="cd00950">
    <property type="entry name" value="DHDPS"/>
    <property type="match status" value="1"/>
</dbReference>
<dbReference type="Proteomes" id="UP000630923">
    <property type="component" value="Unassembled WGS sequence"/>
</dbReference>
<evidence type="ECO:0000256" key="10">
    <source>
        <dbReference type="ARBA" id="ARBA00023270"/>
    </source>
</evidence>
<dbReference type="RefSeq" id="WP_191253689.1">
    <property type="nucleotide sequence ID" value="NZ_BNCI01000002.1"/>
</dbReference>
<gene>
    <name evidence="12 16" type="primary">dapA</name>
    <name evidence="16" type="ORF">GCM10017044_26280</name>
</gene>
<evidence type="ECO:0000256" key="3">
    <source>
        <dbReference type="ARBA" id="ARBA00007592"/>
    </source>
</evidence>
<keyword evidence="17" id="KW-1185">Reference proteome</keyword>
<dbReference type="EMBL" id="BNCI01000002">
    <property type="protein sequence ID" value="GHF29753.1"/>
    <property type="molecule type" value="Genomic_DNA"/>
</dbReference>
<evidence type="ECO:0000256" key="2">
    <source>
        <dbReference type="ARBA" id="ARBA00005120"/>
    </source>
</evidence>
<organism evidence="16 17">
    <name type="scientific">Kordiimonas sediminis</name>
    <dbReference type="NCBI Taxonomy" id="1735581"/>
    <lineage>
        <taxon>Bacteria</taxon>
        <taxon>Pseudomonadati</taxon>
        <taxon>Pseudomonadota</taxon>
        <taxon>Alphaproteobacteria</taxon>
        <taxon>Kordiimonadales</taxon>
        <taxon>Kordiimonadaceae</taxon>
        <taxon>Kordiimonas</taxon>
    </lineage>
</organism>
<dbReference type="InterPro" id="IPR013785">
    <property type="entry name" value="Aldolase_TIM"/>
</dbReference>
<comment type="caution">
    <text evidence="12">Was originally thought to be a dihydrodipicolinate synthase (DHDPS), catalyzing the condensation of (S)-aspartate-beta-semialdehyde [(S)-ASA] and pyruvate to dihydrodipicolinate (DHDP). However, it was shown in E.coli that the product of the enzymatic reaction is not dihydrodipicolinate but in fact (4S)-4-hydroxy-2,3,4,5-tetrahydro-(2S)-dipicolinic acid (HTPA), and that the consecutive dehydration reaction leading to DHDP is not spontaneous but catalyzed by DapB.</text>
</comment>
<dbReference type="NCBIfam" id="TIGR00674">
    <property type="entry name" value="dapA"/>
    <property type="match status" value="1"/>
</dbReference>
<comment type="caution">
    <text evidence="16">The sequence shown here is derived from an EMBL/GenBank/DDBJ whole genome shotgun (WGS) entry which is preliminary data.</text>
</comment>
<feature type="active site" description="Schiff-base intermediate with substrate" evidence="12 14">
    <location>
        <position position="161"/>
    </location>
</feature>
<feature type="site" description="Part of a proton relay during catalysis" evidence="12">
    <location>
        <position position="44"/>
    </location>
</feature>
<feature type="binding site" evidence="12 15">
    <location>
        <position position="203"/>
    </location>
    <ligand>
        <name>pyruvate</name>
        <dbReference type="ChEBI" id="CHEBI:15361"/>
    </ligand>
</feature>